<accession>A0AAQ4S838</accession>
<proteinExistence type="predicted"/>
<evidence type="ECO:0000256" key="1">
    <source>
        <dbReference type="SAM" id="MobiDB-lite"/>
    </source>
</evidence>
<evidence type="ECO:0000313" key="3">
    <source>
        <dbReference type="Proteomes" id="UP000007635"/>
    </source>
</evidence>
<keyword evidence="3" id="KW-1185">Reference proteome</keyword>
<dbReference type="PANTHER" id="PTHR15593:SF1">
    <property type="entry name" value="PHOSPHOINOSITIDE 3-KINASE REGULATORY SUBUNIT 6"/>
    <property type="match status" value="1"/>
</dbReference>
<dbReference type="Proteomes" id="UP000007635">
    <property type="component" value="Chromosome XI"/>
</dbReference>
<dbReference type="GO" id="GO:0007186">
    <property type="term" value="P:G protein-coupled receptor signaling pathway"/>
    <property type="evidence" value="ECO:0007669"/>
    <property type="project" value="TreeGrafter"/>
</dbReference>
<dbReference type="Ensembl" id="ENSGACT00000050909.1">
    <property type="protein sequence ID" value="ENSGACP00000070641.1"/>
    <property type="gene ID" value="ENSGACG00000006848.2"/>
</dbReference>
<protein>
    <submittedName>
        <fullName evidence="2">Phosphoinositide-3-kinase regulatory subunit 6</fullName>
    </submittedName>
</protein>
<dbReference type="GO" id="GO:0005944">
    <property type="term" value="C:phosphatidylinositol 3-kinase complex, class IB"/>
    <property type="evidence" value="ECO:0007669"/>
    <property type="project" value="InterPro"/>
</dbReference>
<organism evidence="2 3">
    <name type="scientific">Gasterosteus aculeatus aculeatus</name>
    <name type="common">three-spined stickleback</name>
    <dbReference type="NCBI Taxonomy" id="481459"/>
    <lineage>
        <taxon>Eukaryota</taxon>
        <taxon>Metazoa</taxon>
        <taxon>Chordata</taxon>
        <taxon>Craniata</taxon>
        <taxon>Vertebrata</taxon>
        <taxon>Euteleostomi</taxon>
        <taxon>Actinopterygii</taxon>
        <taxon>Neopterygii</taxon>
        <taxon>Teleostei</taxon>
        <taxon>Neoteleostei</taxon>
        <taxon>Acanthomorphata</taxon>
        <taxon>Eupercaria</taxon>
        <taxon>Perciformes</taxon>
        <taxon>Cottioidei</taxon>
        <taxon>Gasterosteales</taxon>
        <taxon>Gasterosteidae</taxon>
        <taxon>Gasterosteus</taxon>
    </lineage>
</organism>
<dbReference type="Pfam" id="PF10486">
    <property type="entry name" value="PI3K_1B_p101"/>
    <property type="match status" value="3"/>
</dbReference>
<reference evidence="2 3" key="1">
    <citation type="journal article" date="2021" name="G3 (Bethesda)">
        <title>Improved contiguity of the threespine stickleback genome using long-read sequencing.</title>
        <authorList>
            <person name="Nath S."/>
            <person name="Shaw D.E."/>
            <person name="White M.A."/>
        </authorList>
    </citation>
    <scope>NUCLEOTIDE SEQUENCE [LARGE SCALE GENOMIC DNA]</scope>
    <source>
        <strain evidence="2 3">Lake Benthic</strain>
    </source>
</reference>
<evidence type="ECO:0000313" key="2">
    <source>
        <dbReference type="Ensembl" id="ENSGACP00000070641.1"/>
    </source>
</evidence>
<feature type="compositionally biased region" description="Basic and acidic residues" evidence="1">
    <location>
        <begin position="314"/>
        <end position="337"/>
    </location>
</feature>
<dbReference type="PANTHER" id="PTHR15593">
    <property type="entry name" value="PHOSPHATIDYLINOSITOL 3-KINASE REGULATORY SUBUNIT"/>
    <property type="match status" value="1"/>
</dbReference>
<dbReference type="GO" id="GO:0046935">
    <property type="term" value="F:1-phosphatidylinositol-3-kinase regulator activity"/>
    <property type="evidence" value="ECO:0007669"/>
    <property type="project" value="InterPro"/>
</dbReference>
<sequence>MSLSTLQSGMYGTVQALLKEMSGQSAPQTGVMRWSLHRNLEDNPSCSVSLIRALITELDKLIQIHETRSYTHTIPALHTLSYVVMQSGVMIPTSVYQKLYECLMKLLMFPSPYSSVALSTLRGIKMEMTTPGSSYLRRVTAEQNLMNERFTLQEKVFVLADPAVFSAPLEAAVRTHLEESSFFTDTMEKNVVLHVLQTGLGTSCQSSTLAQALKALGEQTTKTYFQEVVQAVEKSETQGAGGCADYLNRLQRIYKDILTASKEEQTELDQSSVFNTAMPYPEINFHLWRDKEDLWNLLANFAACCASKSNAFDEEQKDKRDSVRSVDGGIERELKESDLDDVAPPAPSNPAPTLTRRNAIKTTKAPQKLFFMRDKMDLHPESPNKDRRRHTARVVVLGDDRVLGRVTRAYHSIRERESKCHILTEKVNLRFYYIPVSDEELSLTPAEGPCQMESRLSLASLLGRVDPWYNSNINSLGAAISKLAGTQSVHKEPKKPSAFLLDTLCYYLRCGTRPLKLPLYSVKVRRICVDDVSMLDVHSLVWLTALCVQMTRSGCDVIKEMFVSHLEAVIPEFRPLIEKSSQKQGVRPRKTRAEVFGSVLSVSYTEIALSKRGVEKGNTPMTCGVVIASEPAAVTSSRGHLTVKFHSVNPENNKTIRTQEISIRATQSLTLSVCLDKDSRCTYGNIQRVEISPCLDPGCSIWSKSERELLFSNDVDKVLYLPVNTFSGVSP</sequence>
<reference evidence="2" key="3">
    <citation type="submission" date="2025-09" db="UniProtKB">
        <authorList>
            <consortium name="Ensembl"/>
        </authorList>
    </citation>
    <scope>IDENTIFICATION</scope>
</reference>
<reference evidence="2" key="2">
    <citation type="submission" date="2025-08" db="UniProtKB">
        <authorList>
            <consortium name="Ensembl"/>
        </authorList>
    </citation>
    <scope>IDENTIFICATION</scope>
</reference>
<dbReference type="GeneTree" id="ENSGT00530000063753"/>
<name>A0AAQ4S838_GASAC</name>
<dbReference type="AlphaFoldDB" id="A0AAQ4S838"/>
<dbReference type="InterPro" id="IPR019522">
    <property type="entry name" value="PIK3R5/6"/>
</dbReference>
<feature type="region of interest" description="Disordered" evidence="1">
    <location>
        <begin position="314"/>
        <end position="357"/>
    </location>
</feature>